<sequence length="325" mass="38273">MNTKSFYQNKLTLNRSVLQLSLNFNTQTCFDDDGKVGLVQNLVERMDLNKLIKSYSNLGRKPAVDPITMLQVLIYCYSEGKFSSREIEKFCKFDLRAKYLLNGKKAPDHATINRYRKRLEPFIEEILSENTKILVEDGHIDLSSIYIDGTKVEAYVNRYTFVWEKAILKYQENLRIKIINHFNLDFKTPLKTVKSLIEQEFKSVKKDAKNIEFVCVRGKRKTQIQRDFETYESWINKLDEYENHLNIMGERNSYSKTDHDATFMRMKEDHMKNGQLKPAYNIQVKTSIQYTTCINRSICSRSVRFTPSKRYAHTCIVLKKTKSKI</sequence>
<keyword evidence="2" id="KW-0614">Plasmid</keyword>
<dbReference type="InterPro" id="IPR008490">
    <property type="entry name" value="Transposase_InsH_N"/>
</dbReference>
<dbReference type="KEGG" id="fma:FMG_P0155"/>
<accession>B0S4L3</accession>
<gene>
    <name evidence="2" type="ordered locus">FMG_P0155</name>
</gene>
<evidence type="ECO:0000259" key="1">
    <source>
        <dbReference type="Pfam" id="PF05598"/>
    </source>
</evidence>
<evidence type="ECO:0000313" key="2">
    <source>
        <dbReference type="EMBL" id="BAG09204.1"/>
    </source>
</evidence>
<dbReference type="Proteomes" id="UP000001319">
    <property type="component" value="Plasmid pFMC"/>
</dbReference>
<reference evidence="2 3" key="1">
    <citation type="journal article" date="2008" name="DNA Res.">
        <title>Complete genome sequence of Finegoldia magna, an anaerobic opportunistic pathogen.</title>
        <authorList>
            <person name="Goto T."/>
            <person name="Yamashita A."/>
            <person name="Hirakawa H."/>
            <person name="Matsutani M."/>
            <person name="Todo K."/>
            <person name="Ohshima K."/>
            <person name="Toh H."/>
            <person name="Miyamoto K."/>
            <person name="Kuhara S."/>
            <person name="Hattori M."/>
            <person name="Shimizu T."/>
            <person name="Akimoto S."/>
        </authorList>
    </citation>
    <scope>NUCLEOTIDE SEQUENCE [LARGE SCALE GENOMIC DNA]</scope>
    <source>
        <strain evidence="3">ATCC 29328 / DSM 20472 / WAL 2508</strain>
        <plasmid evidence="2 3">pFMC</plasmid>
    </source>
</reference>
<name>B0S4L3_FINM2</name>
<dbReference type="RefSeq" id="WP_012289967.1">
    <property type="nucleotide sequence ID" value="NC_010371.1"/>
</dbReference>
<dbReference type="PANTHER" id="PTHR33408:SF2">
    <property type="entry name" value="TRANSPOSASE DDE DOMAIN-CONTAINING PROTEIN"/>
    <property type="match status" value="1"/>
</dbReference>
<protein>
    <submittedName>
        <fullName evidence="2">Putative transposase</fullName>
    </submittedName>
</protein>
<dbReference type="Pfam" id="PF05598">
    <property type="entry name" value="DUF772"/>
    <property type="match status" value="1"/>
</dbReference>
<feature type="domain" description="Transposase InsH N-terminal" evidence="1">
    <location>
        <begin position="39"/>
        <end position="118"/>
    </location>
</feature>
<dbReference type="AlphaFoldDB" id="B0S4L3"/>
<keyword evidence="3" id="KW-1185">Reference proteome</keyword>
<dbReference type="PANTHER" id="PTHR33408">
    <property type="entry name" value="TRANSPOSASE"/>
    <property type="match status" value="1"/>
</dbReference>
<geneLocation type="plasmid" evidence="2 3">
    <name>pFMC</name>
</geneLocation>
<evidence type="ECO:0000313" key="3">
    <source>
        <dbReference type="Proteomes" id="UP000001319"/>
    </source>
</evidence>
<organism evidence="2 3">
    <name type="scientific">Finegoldia magna (strain ATCC 29328 / DSM 20472 / WAL 2508)</name>
    <name type="common">Peptostreptococcus magnus</name>
    <dbReference type="NCBI Taxonomy" id="334413"/>
    <lineage>
        <taxon>Bacteria</taxon>
        <taxon>Bacillati</taxon>
        <taxon>Bacillota</taxon>
        <taxon>Tissierellia</taxon>
        <taxon>Tissierellales</taxon>
        <taxon>Peptoniphilaceae</taxon>
        <taxon>Finegoldia</taxon>
    </lineage>
</organism>
<proteinExistence type="predicted"/>
<dbReference type="HOGENOM" id="CLU_021293_0_0_9"/>
<dbReference type="eggNOG" id="COG3666">
    <property type="taxonomic scope" value="Bacteria"/>
</dbReference>
<dbReference type="EMBL" id="AP008972">
    <property type="protein sequence ID" value="BAG09204.1"/>
    <property type="molecule type" value="Genomic_DNA"/>
</dbReference>